<dbReference type="EMBL" id="JANIAM010000024">
    <property type="protein sequence ID" value="MDD2114815.1"/>
    <property type="molecule type" value="Genomic_DNA"/>
</dbReference>
<reference evidence="1" key="1">
    <citation type="submission" date="2022-07" db="EMBL/GenBank/DDBJ databases">
        <title>Multi-strain Analysis of Pseudomonas putida Reveals Metabolic and Genetic Diversity.</title>
        <authorList>
            <person name="Monk J.M."/>
        </authorList>
    </citation>
    <scope>NUCLEOTIDE SEQUENCE</scope>
    <source>
        <strain evidence="1">17633</strain>
    </source>
</reference>
<protein>
    <submittedName>
        <fullName evidence="1">Uncharacterized protein</fullName>
    </submittedName>
</protein>
<comment type="caution">
    <text evidence="1">The sequence shown here is derived from an EMBL/GenBank/DDBJ whole genome shotgun (WGS) entry which is preliminary data.</text>
</comment>
<dbReference type="AlphaFoldDB" id="A0A9X4HZH7"/>
<evidence type="ECO:0000313" key="1">
    <source>
        <dbReference type="EMBL" id="MDD2114815.1"/>
    </source>
</evidence>
<proteinExistence type="predicted"/>
<name>A0A9X4HZH7_9PSED</name>
<accession>A0A9X4HZH7</accession>
<dbReference type="Proteomes" id="UP001150728">
    <property type="component" value="Unassembled WGS sequence"/>
</dbReference>
<dbReference type="RefSeq" id="WP_143524245.1">
    <property type="nucleotide sequence ID" value="NZ_JANIAM010000024.1"/>
</dbReference>
<dbReference type="GeneID" id="93676546"/>
<sequence>MEPLDPASAPVSNQVSDAGRITIRRFQWNHSTWLTAVPVPVNDAGRITVRWFQWNHSTWLAPVSVPVNDAGLTIRGFRWNHSTWLAPVSMPVNDAGRITRLMVHGLLINELESQMRSSLRRR</sequence>
<evidence type="ECO:0000313" key="2">
    <source>
        <dbReference type="Proteomes" id="UP001150728"/>
    </source>
</evidence>
<gene>
    <name evidence="1" type="ORF">NP554_23810</name>
</gene>
<organism evidence="1 2">
    <name type="scientific">Pseudomonas asiatica</name>
    <dbReference type="NCBI Taxonomy" id="2219225"/>
    <lineage>
        <taxon>Bacteria</taxon>
        <taxon>Pseudomonadati</taxon>
        <taxon>Pseudomonadota</taxon>
        <taxon>Gammaproteobacteria</taxon>
        <taxon>Pseudomonadales</taxon>
        <taxon>Pseudomonadaceae</taxon>
        <taxon>Pseudomonas</taxon>
    </lineage>
</organism>